<evidence type="ECO:0000313" key="4">
    <source>
        <dbReference type="Proteomes" id="UP000264445"/>
    </source>
</evidence>
<dbReference type="RefSeq" id="WP_011024908.1">
    <property type="nucleotide sequence ID" value="NZ_DOLB01000157.1"/>
</dbReference>
<evidence type="ECO:0000313" key="5">
    <source>
        <dbReference type="Proteomes" id="UP000294886"/>
    </source>
</evidence>
<evidence type="ECO:0000313" key="3">
    <source>
        <dbReference type="EMBL" id="TCO63241.1"/>
    </source>
</evidence>
<dbReference type="EMBL" id="SLWU01000016">
    <property type="protein sequence ID" value="TCO63241.1"/>
    <property type="molecule type" value="Genomic_DNA"/>
</dbReference>
<gene>
    <name evidence="1" type="ORF">DEA61_10640</name>
    <name evidence="3" type="ORF">EV203_11615</name>
    <name evidence="2" type="ORF">HKI81_08685</name>
</gene>
<evidence type="ECO:0000313" key="1">
    <source>
        <dbReference type="EMBL" id="HBT50215.1"/>
    </source>
</evidence>
<organism evidence="3 5">
    <name type="scientific">Caldanaerobacter subterraneus</name>
    <dbReference type="NCBI Taxonomy" id="911092"/>
    <lineage>
        <taxon>Bacteria</taxon>
        <taxon>Bacillati</taxon>
        <taxon>Bacillota</taxon>
        <taxon>Clostridia</taxon>
        <taxon>Thermoanaerobacterales</taxon>
        <taxon>Thermoanaerobacteraceae</taxon>
        <taxon>Caldanaerobacter</taxon>
    </lineage>
</organism>
<reference evidence="3 5" key="2">
    <citation type="submission" date="2019-03" db="EMBL/GenBank/DDBJ databases">
        <title>Genomic Encyclopedia of Type Strains, Phase IV (KMG-IV): sequencing the most valuable type-strain genomes for metagenomic binning, comparative biology and taxonomic classification.</title>
        <authorList>
            <person name="Goeker M."/>
        </authorList>
    </citation>
    <scope>NUCLEOTIDE SEQUENCE [LARGE SCALE GENOMIC DNA]</scope>
    <source>
        <strain evidence="3 5">DSM 13054</strain>
    </source>
</reference>
<reference evidence="1 4" key="1">
    <citation type="journal article" date="2018" name="Nat. Biotechnol.">
        <title>A standardized bacterial taxonomy based on genome phylogeny substantially revises the tree of life.</title>
        <authorList>
            <person name="Parks D.H."/>
            <person name="Chuvochina M."/>
            <person name="Waite D.W."/>
            <person name="Rinke C."/>
            <person name="Skarshewski A."/>
            <person name="Chaumeil P.A."/>
            <person name="Hugenholtz P."/>
        </authorList>
    </citation>
    <scope>NUCLEOTIDE SEQUENCE [LARGE SCALE GENOMIC DNA]</scope>
    <source>
        <strain evidence="1">UBA12544</strain>
    </source>
</reference>
<dbReference type="AlphaFoldDB" id="A0A101E515"/>
<dbReference type="Proteomes" id="UP000529861">
    <property type="component" value="Unassembled WGS sequence"/>
</dbReference>
<evidence type="ECO:0000313" key="2">
    <source>
        <dbReference type="EMBL" id="NNG67297.1"/>
    </source>
</evidence>
<comment type="caution">
    <text evidence="3">The sequence shown here is derived from an EMBL/GenBank/DDBJ whole genome shotgun (WGS) entry which is preliminary data.</text>
</comment>
<dbReference type="InterPro" id="IPR025373">
    <property type="entry name" value="DUF4363"/>
</dbReference>
<protein>
    <submittedName>
        <fullName evidence="1">DUF4363 domain-containing protein</fullName>
    </submittedName>
    <submittedName>
        <fullName evidence="2">DUF4363 family protein</fullName>
    </submittedName>
</protein>
<reference evidence="2 6" key="3">
    <citation type="submission" date="2020-04" db="EMBL/GenBank/DDBJ databases">
        <title>Draft genome sequence of Caldanaerobacter sunterraneus. strain 1523vc isolated from Griffin hot spring, Kamchatka, Russia.</title>
        <authorList>
            <person name="Toshchakov S.V."/>
            <person name="Podosokorskaya O.A."/>
            <person name="Kublanov I.V."/>
            <person name="Korzhenkov A."/>
            <person name="Patrushev M.V."/>
        </authorList>
    </citation>
    <scope>NUCLEOTIDE SEQUENCE [LARGE SCALE GENOMIC DNA]</scope>
    <source>
        <strain evidence="2 6">1523vc</strain>
    </source>
</reference>
<dbReference type="EMBL" id="JABEQB010000024">
    <property type="protein sequence ID" value="NNG67297.1"/>
    <property type="molecule type" value="Genomic_DNA"/>
</dbReference>
<dbReference type="Proteomes" id="UP000264445">
    <property type="component" value="Unassembled WGS sequence"/>
</dbReference>
<sequence>MRYVTPLVVFLLVFIFFLDFASIKYLDSTSQKIDSLLSKVEDHIKSGDWEKAKDWVEKAESEWKKIDRKWALLVEHREIDEIEINMEKLKSFVESKNRDQSMAQLKTVKMLLKYVPENEKPTFENIF</sequence>
<dbReference type="Pfam" id="PF14276">
    <property type="entry name" value="DUF4363"/>
    <property type="match status" value="1"/>
</dbReference>
<proteinExistence type="predicted"/>
<evidence type="ECO:0000313" key="6">
    <source>
        <dbReference type="Proteomes" id="UP000529861"/>
    </source>
</evidence>
<dbReference type="Proteomes" id="UP000294886">
    <property type="component" value="Unassembled WGS sequence"/>
</dbReference>
<accession>A0A101E515</accession>
<dbReference type="EMBL" id="DOLB01000157">
    <property type="protein sequence ID" value="HBT50215.1"/>
    <property type="molecule type" value="Genomic_DNA"/>
</dbReference>
<dbReference type="OMA" id="MLIEHQE"/>
<name>A0A101E515_9THEO</name>